<evidence type="ECO:0000313" key="3">
    <source>
        <dbReference type="EMBL" id="KAE8278801.1"/>
    </source>
</evidence>
<reference evidence="3 4" key="1">
    <citation type="submission" date="2019-07" db="EMBL/GenBank/DDBJ databases">
        <title>Chromosome genome assembly for large yellow croaker.</title>
        <authorList>
            <person name="Xiao S."/>
        </authorList>
    </citation>
    <scope>NUCLEOTIDE SEQUENCE [LARGE SCALE GENOMIC DNA]</scope>
    <source>
        <strain evidence="3">JMULYC20181020</strain>
        <tissue evidence="3">Muscle</tissue>
    </source>
</reference>
<evidence type="ECO:0008006" key="5">
    <source>
        <dbReference type="Google" id="ProtNLM"/>
    </source>
</evidence>
<dbReference type="EMBL" id="REGW02000023">
    <property type="protein sequence ID" value="KAE8278801.1"/>
    <property type="molecule type" value="Genomic_DNA"/>
</dbReference>
<evidence type="ECO:0000313" key="4">
    <source>
        <dbReference type="Proteomes" id="UP000424527"/>
    </source>
</evidence>
<gene>
    <name evidence="3" type="ORF">D5F01_LYC22376</name>
</gene>
<evidence type="ECO:0000256" key="2">
    <source>
        <dbReference type="SAM" id="MobiDB-lite"/>
    </source>
</evidence>
<sequence length="324" mass="37523">MGKSRLNREDTTAETTNAENPGNSSPTKTQDGEANANPAFSGDAASLAKVLEEIREFRKDTKEQLNDIKSEITSVNQKIAEAEVRIEKVEDRAQNMEQVLNKVQLLDQEGRSRQENLRIYNVPERAEGSTTIDFVEKLLRDTLEIDPATALDIERTHRALAPRPTGDRQDKPRSIIVKFLHYRAKEEILRKAWEKKKVFLNERQIYFDQDYPQAVLQKRKEYAEAKRVLKQKNIRFHTPFPAKLRVFYEDETRLYETAEEATTDMKDRGLPVSVITPKESLAEQLFRTAWETAGGPTRRGTGEEREKNIKERLRTFRRQTTPFS</sequence>
<feature type="compositionally biased region" description="Basic and acidic residues" evidence="2">
    <location>
        <begin position="300"/>
        <end position="314"/>
    </location>
</feature>
<name>A0A6G0HIF0_LARCR</name>
<comment type="caution">
    <text evidence="3">The sequence shown here is derived from an EMBL/GenBank/DDBJ whole genome shotgun (WGS) entry which is preliminary data.</text>
</comment>
<accession>A0A6G0HIF0</accession>
<dbReference type="Proteomes" id="UP000424527">
    <property type="component" value="Unassembled WGS sequence"/>
</dbReference>
<evidence type="ECO:0000256" key="1">
    <source>
        <dbReference type="SAM" id="Coils"/>
    </source>
</evidence>
<feature type="coiled-coil region" evidence="1">
    <location>
        <begin position="51"/>
        <end position="106"/>
    </location>
</feature>
<keyword evidence="1" id="KW-0175">Coiled coil</keyword>
<feature type="compositionally biased region" description="Basic and acidic residues" evidence="2">
    <location>
        <begin position="1"/>
        <end position="11"/>
    </location>
</feature>
<dbReference type="Gene3D" id="3.30.70.1820">
    <property type="entry name" value="L1 transposable element, RRM domain"/>
    <property type="match status" value="1"/>
</dbReference>
<dbReference type="PANTHER" id="PTHR11505">
    <property type="entry name" value="L1 TRANSPOSABLE ELEMENT-RELATED"/>
    <property type="match status" value="1"/>
</dbReference>
<feature type="region of interest" description="Disordered" evidence="2">
    <location>
        <begin position="292"/>
        <end position="324"/>
    </location>
</feature>
<protein>
    <recommendedName>
        <fullName evidence="5">L1 transposable element RRM domain-containing protein</fullName>
    </recommendedName>
</protein>
<dbReference type="InterPro" id="IPR004244">
    <property type="entry name" value="Transposase_22"/>
</dbReference>
<feature type="region of interest" description="Disordered" evidence="2">
    <location>
        <begin position="1"/>
        <end position="42"/>
    </location>
</feature>
<dbReference type="AlphaFoldDB" id="A0A6G0HIF0"/>
<organism evidence="3 4">
    <name type="scientific">Larimichthys crocea</name>
    <name type="common">Large yellow croaker</name>
    <name type="synonym">Pseudosciaena crocea</name>
    <dbReference type="NCBI Taxonomy" id="215358"/>
    <lineage>
        <taxon>Eukaryota</taxon>
        <taxon>Metazoa</taxon>
        <taxon>Chordata</taxon>
        <taxon>Craniata</taxon>
        <taxon>Vertebrata</taxon>
        <taxon>Euteleostomi</taxon>
        <taxon>Actinopterygii</taxon>
        <taxon>Neopterygii</taxon>
        <taxon>Teleostei</taxon>
        <taxon>Neoteleostei</taxon>
        <taxon>Acanthomorphata</taxon>
        <taxon>Eupercaria</taxon>
        <taxon>Sciaenidae</taxon>
        <taxon>Larimichthys</taxon>
    </lineage>
</organism>
<keyword evidence="4" id="KW-1185">Reference proteome</keyword>
<proteinExistence type="predicted"/>